<dbReference type="GO" id="GO:0015627">
    <property type="term" value="C:type II protein secretion system complex"/>
    <property type="evidence" value="ECO:0007669"/>
    <property type="project" value="InterPro"/>
</dbReference>
<dbReference type="NCBIfam" id="TIGR02532">
    <property type="entry name" value="IV_pilin_GFxxxE"/>
    <property type="match status" value="1"/>
</dbReference>
<sequence>MTSRANRRGFTLIEMVVVLGIVAILAATALPLQELALRRSQEQALREALRSLRGALDAHRLAVEAKRIAPGPDGSPWPASLQVLVQGVPLLDGDGQPQTNGSRLYLLRQLPRDPFADAALPAADTWALRASDTPPDAPAPGRDVFDVRSRSKRSALDGSRYAQW</sequence>
<dbReference type="InterPro" id="IPR012902">
    <property type="entry name" value="N_methyl_site"/>
</dbReference>
<dbReference type="PRINTS" id="PR00813">
    <property type="entry name" value="BCTERIALGSPG"/>
</dbReference>
<dbReference type="AlphaFoldDB" id="A0A480AT49"/>
<evidence type="ECO:0000313" key="5">
    <source>
        <dbReference type="Proteomes" id="UP000301751"/>
    </source>
</evidence>
<evidence type="ECO:0000256" key="2">
    <source>
        <dbReference type="SAM" id="MobiDB-lite"/>
    </source>
</evidence>
<keyword evidence="3" id="KW-0812">Transmembrane</keyword>
<dbReference type="InterPro" id="IPR045584">
    <property type="entry name" value="Pilin-like"/>
</dbReference>
<evidence type="ECO:0000313" key="4">
    <source>
        <dbReference type="EMBL" id="GCL62905.1"/>
    </source>
</evidence>
<gene>
    <name evidence="4" type="ORF">AQPW35_19860</name>
</gene>
<evidence type="ECO:0000256" key="1">
    <source>
        <dbReference type="ARBA" id="ARBA00022481"/>
    </source>
</evidence>
<name>A0A480AT49_9BURK</name>
<dbReference type="PANTHER" id="PTHR30093:SF47">
    <property type="entry name" value="TYPE IV PILUS NON-CORE MINOR PILIN PILE"/>
    <property type="match status" value="1"/>
</dbReference>
<dbReference type="GO" id="GO:0015628">
    <property type="term" value="P:protein secretion by the type II secretion system"/>
    <property type="evidence" value="ECO:0007669"/>
    <property type="project" value="InterPro"/>
</dbReference>
<keyword evidence="3" id="KW-1133">Transmembrane helix</keyword>
<keyword evidence="3" id="KW-0472">Membrane</keyword>
<evidence type="ECO:0000256" key="3">
    <source>
        <dbReference type="SAM" id="Phobius"/>
    </source>
</evidence>
<dbReference type="RefSeq" id="WP_137732661.1">
    <property type="nucleotide sequence ID" value="NZ_BJCL01000004.1"/>
</dbReference>
<dbReference type="InterPro" id="IPR000983">
    <property type="entry name" value="Bac_GSPG_pilin"/>
</dbReference>
<proteinExistence type="predicted"/>
<dbReference type="EMBL" id="BJCL01000004">
    <property type="protein sequence ID" value="GCL62905.1"/>
    <property type="molecule type" value="Genomic_DNA"/>
</dbReference>
<dbReference type="Pfam" id="PF07963">
    <property type="entry name" value="N_methyl"/>
    <property type="match status" value="1"/>
</dbReference>
<accession>A0A480AT49</accession>
<dbReference type="PROSITE" id="PS00409">
    <property type="entry name" value="PROKAR_NTER_METHYL"/>
    <property type="match status" value="1"/>
</dbReference>
<keyword evidence="5" id="KW-1185">Reference proteome</keyword>
<feature type="transmembrane region" description="Helical" evidence="3">
    <location>
        <begin position="12"/>
        <end position="32"/>
    </location>
</feature>
<organism evidence="4 5">
    <name type="scientific">Pseudaquabacterium pictum</name>
    <dbReference type="NCBI Taxonomy" id="2315236"/>
    <lineage>
        <taxon>Bacteria</taxon>
        <taxon>Pseudomonadati</taxon>
        <taxon>Pseudomonadota</taxon>
        <taxon>Betaproteobacteria</taxon>
        <taxon>Burkholderiales</taxon>
        <taxon>Sphaerotilaceae</taxon>
        <taxon>Pseudaquabacterium</taxon>
    </lineage>
</organism>
<dbReference type="OrthoDB" id="9790526at2"/>
<dbReference type="SUPFAM" id="SSF54523">
    <property type="entry name" value="Pili subunits"/>
    <property type="match status" value="1"/>
</dbReference>
<reference evidence="5" key="1">
    <citation type="submission" date="2019-03" db="EMBL/GenBank/DDBJ databases">
        <title>Aquabacterium pictum sp.nov., the first bacteriochlorophyll a-containing freshwater bacterium in the genus Aquabacterium of the class Betaproteobacteria.</title>
        <authorList>
            <person name="Hirose S."/>
            <person name="Tank M."/>
            <person name="Hara E."/>
            <person name="Tamaki H."/>
            <person name="Takaichi S."/>
            <person name="Haruta S."/>
            <person name="Hanada S."/>
        </authorList>
    </citation>
    <scope>NUCLEOTIDE SEQUENCE [LARGE SCALE GENOMIC DNA]</scope>
    <source>
        <strain evidence="5">W35</strain>
    </source>
</reference>
<dbReference type="PANTHER" id="PTHR30093">
    <property type="entry name" value="GENERAL SECRETION PATHWAY PROTEIN G"/>
    <property type="match status" value="1"/>
</dbReference>
<keyword evidence="1" id="KW-0488">Methylation</keyword>
<dbReference type="Gene3D" id="3.30.700.10">
    <property type="entry name" value="Glycoprotein, Type 4 Pilin"/>
    <property type="match status" value="1"/>
</dbReference>
<dbReference type="Proteomes" id="UP000301751">
    <property type="component" value="Unassembled WGS sequence"/>
</dbReference>
<comment type="caution">
    <text evidence="4">The sequence shown here is derived from an EMBL/GenBank/DDBJ whole genome shotgun (WGS) entry which is preliminary data.</text>
</comment>
<feature type="region of interest" description="Disordered" evidence="2">
    <location>
        <begin position="128"/>
        <end position="164"/>
    </location>
</feature>
<protein>
    <recommendedName>
        <fullName evidence="6">General secretion pathway protein GspG</fullName>
    </recommendedName>
</protein>
<evidence type="ECO:0008006" key="6">
    <source>
        <dbReference type="Google" id="ProtNLM"/>
    </source>
</evidence>